<dbReference type="Pfam" id="PF00593">
    <property type="entry name" value="TonB_dep_Rec_b-barrel"/>
    <property type="match status" value="1"/>
</dbReference>
<evidence type="ECO:0000313" key="20">
    <source>
        <dbReference type="Proteomes" id="UP000834458"/>
    </source>
</evidence>
<dbReference type="PANTHER" id="PTHR30069:SF42">
    <property type="entry name" value="FERRIC AEROBACTIN RECEPTOR"/>
    <property type="match status" value="1"/>
</dbReference>
<evidence type="ECO:0000256" key="14">
    <source>
        <dbReference type="PROSITE-ProRule" id="PRU01360"/>
    </source>
</evidence>
<evidence type="ECO:0000256" key="8">
    <source>
        <dbReference type="ARBA" id="ARBA00023004"/>
    </source>
</evidence>
<keyword evidence="10 15" id="KW-0798">TonB box</keyword>
<evidence type="ECO:0000256" key="4">
    <source>
        <dbReference type="ARBA" id="ARBA00022452"/>
    </source>
</evidence>
<dbReference type="Pfam" id="PF07715">
    <property type="entry name" value="Plug"/>
    <property type="match status" value="1"/>
</dbReference>
<dbReference type="GO" id="GO:0044718">
    <property type="term" value="P:siderophore transmembrane transport"/>
    <property type="evidence" value="ECO:0007669"/>
    <property type="project" value="TreeGrafter"/>
</dbReference>
<organism evidence="19 20">
    <name type="scientific">Comamonas aquatica</name>
    <dbReference type="NCBI Taxonomy" id="225991"/>
    <lineage>
        <taxon>Bacteria</taxon>
        <taxon>Pseudomonadati</taxon>
        <taxon>Pseudomonadota</taxon>
        <taxon>Betaproteobacteria</taxon>
        <taxon>Burkholderiales</taxon>
        <taxon>Comamonadaceae</taxon>
        <taxon>Comamonas</taxon>
    </lineage>
</organism>
<name>A0AA35D841_9BURK</name>
<dbReference type="FunFam" id="2.40.170.20:FF:000007">
    <property type="entry name" value="Ferric aerobactin receptor"/>
    <property type="match status" value="1"/>
</dbReference>
<sequence length="733" mass="80589">MHALRLTPLASATGLMLMLCTPAHAQSSAPEPQVMGVQTVSVSRLGQTRAELAATVQVIDSEALNAQIQTGLNLKEALGHLVPGIDLGNQGRSGFGQNLRGRPMLVMVDGVSLNSSRGTARQLDAIDPFHIERIEVLSGASALYGGGATGGMVNIITKKAADAPSRFTSEVGMVSGLNASDDRQLHVAQSVSGGNETVQGRLGIAVQDNGRFFDPKGQAVRSDITQTDLQDTRSMDVMGNLQFNLGAGQSLDLSAQYYRNKFEGSSYLYAGPNFAGIYGQQPGLLEQREGFSSDVVPMTERAMFNANYHASDVLGGHDFYLQGFWRQEELDFAPFPDPRYVSASHQNTDVWGFKAALAKNIGDLSVRYGLDWDRENFDSSMTLFDRAQSMASGGLINRKIGTTGRYPDYRVDSKALFGQLDWKLSPRTTLSAGLRHQRMGLDVNDFVAATQQVYMALGMGQTADAVPGSSADYNVTLFNLGAHFKPMEGHSTWLNYAEGFELPDPGKYFGDGRYNLVGTHWQLVQGIDPSSAPLKGIKTRQVEWGWKGQQGPLNFQTALFYAWSDNSIELNRTTLLIDVLEKKRRNFGWEGSVNYALSRQWGIGGSWLLIQSQERKDGDWKRQGIDMASPSKLTLHTDYQQGSWQARVQATHQRTLRDDNQQAIKGFTTVDLLASTQLGKGRLSVGIQNLLDRKYLTTWSQRAAYIYGASATPETFAYYGRGRTFSVNYTVNY</sequence>
<dbReference type="Proteomes" id="UP000834458">
    <property type="component" value="Unassembled WGS sequence"/>
</dbReference>
<dbReference type="GO" id="GO:0015344">
    <property type="term" value="F:siderophore uptake transmembrane transporter activity"/>
    <property type="evidence" value="ECO:0007669"/>
    <property type="project" value="TreeGrafter"/>
</dbReference>
<comment type="caution">
    <text evidence="19">The sequence shown here is derived from an EMBL/GenBank/DDBJ whole genome shotgun (WGS) entry which is preliminary data.</text>
</comment>
<evidence type="ECO:0000256" key="5">
    <source>
        <dbReference type="ARBA" id="ARBA00022496"/>
    </source>
</evidence>
<dbReference type="InterPro" id="IPR010105">
    <property type="entry name" value="TonB_sidphr_rcpt"/>
</dbReference>
<dbReference type="EMBL" id="CAHPSC010000025">
    <property type="protein sequence ID" value="CAB5690716.1"/>
    <property type="molecule type" value="Genomic_DNA"/>
</dbReference>
<keyword evidence="12" id="KW-0675">Receptor</keyword>
<feature type="chain" id="PRO_5041199898" evidence="16">
    <location>
        <begin position="26"/>
        <end position="733"/>
    </location>
</feature>
<reference evidence="19" key="1">
    <citation type="submission" date="2020-05" db="EMBL/GenBank/DDBJ databases">
        <authorList>
            <person name="Delgado-Blas J."/>
        </authorList>
    </citation>
    <scope>NUCLEOTIDE SEQUENCE</scope>
    <source>
        <strain evidence="19">BB1454</strain>
    </source>
</reference>
<evidence type="ECO:0000259" key="18">
    <source>
        <dbReference type="Pfam" id="PF07715"/>
    </source>
</evidence>
<evidence type="ECO:0000256" key="15">
    <source>
        <dbReference type="RuleBase" id="RU003357"/>
    </source>
</evidence>
<dbReference type="Gene3D" id="2.40.170.20">
    <property type="entry name" value="TonB-dependent receptor, beta-barrel domain"/>
    <property type="match status" value="1"/>
</dbReference>
<proteinExistence type="inferred from homology"/>
<evidence type="ECO:0000256" key="9">
    <source>
        <dbReference type="ARBA" id="ARBA00023065"/>
    </source>
</evidence>
<feature type="signal peptide" evidence="16">
    <location>
        <begin position="1"/>
        <end position="25"/>
    </location>
</feature>
<evidence type="ECO:0000259" key="17">
    <source>
        <dbReference type="Pfam" id="PF00593"/>
    </source>
</evidence>
<evidence type="ECO:0000256" key="2">
    <source>
        <dbReference type="ARBA" id="ARBA00009810"/>
    </source>
</evidence>
<dbReference type="CDD" id="cd01347">
    <property type="entry name" value="ligand_gated_channel"/>
    <property type="match status" value="1"/>
</dbReference>
<evidence type="ECO:0000313" key="19">
    <source>
        <dbReference type="EMBL" id="CAB5690716.1"/>
    </source>
</evidence>
<gene>
    <name evidence="19" type="primary">iutA</name>
    <name evidence="19" type="ORF">GHA_02011</name>
</gene>
<dbReference type="InterPro" id="IPR000531">
    <property type="entry name" value="Beta-barrel_TonB"/>
</dbReference>
<evidence type="ECO:0000256" key="6">
    <source>
        <dbReference type="ARBA" id="ARBA00022692"/>
    </source>
</evidence>
<evidence type="ECO:0000256" key="13">
    <source>
        <dbReference type="ARBA" id="ARBA00023237"/>
    </source>
</evidence>
<accession>A0AA35D841</accession>
<dbReference type="InterPro" id="IPR012910">
    <property type="entry name" value="Plug_dom"/>
</dbReference>
<feature type="domain" description="TonB-dependent receptor-like beta-barrel" evidence="17">
    <location>
        <begin position="266"/>
        <end position="690"/>
    </location>
</feature>
<dbReference type="SUPFAM" id="SSF56935">
    <property type="entry name" value="Porins"/>
    <property type="match status" value="1"/>
</dbReference>
<keyword evidence="13 14" id="KW-0998">Cell outer membrane</keyword>
<dbReference type="AlphaFoldDB" id="A0AA35D841"/>
<keyword evidence="5" id="KW-0410">Iron transport</keyword>
<keyword evidence="9" id="KW-0406">Ion transport</keyword>
<dbReference type="GO" id="GO:0038023">
    <property type="term" value="F:signaling receptor activity"/>
    <property type="evidence" value="ECO:0007669"/>
    <property type="project" value="InterPro"/>
</dbReference>
<keyword evidence="4 14" id="KW-1134">Transmembrane beta strand</keyword>
<dbReference type="NCBIfam" id="TIGR01783">
    <property type="entry name" value="TonB-siderophor"/>
    <property type="match status" value="1"/>
</dbReference>
<keyword evidence="3 14" id="KW-0813">Transport</keyword>
<comment type="similarity">
    <text evidence="2 14 15">Belongs to the TonB-dependent receptor family.</text>
</comment>
<evidence type="ECO:0000256" key="16">
    <source>
        <dbReference type="SAM" id="SignalP"/>
    </source>
</evidence>
<feature type="domain" description="TonB-dependent receptor plug" evidence="18">
    <location>
        <begin position="50"/>
        <end position="151"/>
    </location>
</feature>
<evidence type="ECO:0000256" key="11">
    <source>
        <dbReference type="ARBA" id="ARBA00023136"/>
    </source>
</evidence>
<dbReference type="InterPro" id="IPR039426">
    <property type="entry name" value="TonB-dep_rcpt-like"/>
</dbReference>
<dbReference type="PROSITE" id="PS52016">
    <property type="entry name" value="TONB_DEPENDENT_REC_3"/>
    <property type="match status" value="1"/>
</dbReference>
<keyword evidence="11 14" id="KW-0472">Membrane</keyword>
<keyword evidence="6 14" id="KW-0812">Transmembrane</keyword>
<dbReference type="PANTHER" id="PTHR30069">
    <property type="entry name" value="TONB-DEPENDENT OUTER MEMBRANE RECEPTOR"/>
    <property type="match status" value="1"/>
</dbReference>
<protein>
    <submittedName>
        <fullName evidence="19">Iron-regulated outer membrane proteins</fullName>
    </submittedName>
</protein>
<evidence type="ECO:0000256" key="1">
    <source>
        <dbReference type="ARBA" id="ARBA00004571"/>
    </source>
</evidence>
<dbReference type="InterPro" id="IPR036942">
    <property type="entry name" value="Beta-barrel_TonB_sf"/>
</dbReference>
<evidence type="ECO:0000256" key="12">
    <source>
        <dbReference type="ARBA" id="ARBA00023170"/>
    </source>
</evidence>
<evidence type="ECO:0000256" key="7">
    <source>
        <dbReference type="ARBA" id="ARBA00022729"/>
    </source>
</evidence>
<comment type="subcellular location">
    <subcellularLocation>
        <location evidence="1 14">Cell outer membrane</location>
        <topology evidence="1 14">Multi-pass membrane protein</topology>
    </subcellularLocation>
</comment>
<dbReference type="InterPro" id="IPR037066">
    <property type="entry name" value="Plug_dom_sf"/>
</dbReference>
<evidence type="ECO:0000256" key="3">
    <source>
        <dbReference type="ARBA" id="ARBA00022448"/>
    </source>
</evidence>
<evidence type="ECO:0000256" key="10">
    <source>
        <dbReference type="ARBA" id="ARBA00023077"/>
    </source>
</evidence>
<dbReference type="GO" id="GO:0009279">
    <property type="term" value="C:cell outer membrane"/>
    <property type="evidence" value="ECO:0007669"/>
    <property type="project" value="UniProtKB-SubCell"/>
</dbReference>
<dbReference type="Gene3D" id="2.170.130.10">
    <property type="entry name" value="TonB-dependent receptor, plug domain"/>
    <property type="match status" value="1"/>
</dbReference>
<keyword evidence="7 16" id="KW-0732">Signal</keyword>
<keyword evidence="8" id="KW-0408">Iron</keyword>